<comment type="caution">
    <text evidence="1">The sequence shown here is derived from an EMBL/GenBank/DDBJ whole genome shotgun (WGS) entry which is preliminary data.</text>
</comment>
<organism evidence="1 2">
    <name type="scientific">Muricoprocola aceti</name>
    <dbReference type="NCBI Taxonomy" id="2981772"/>
    <lineage>
        <taxon>Bacteria</taxon>
        <taxon>Bacillati</taxon>
        <taxon>Bacillota</taxon>
        <taxon>Clostridia</taxon>
        <taxon>Lachnospirales</taxon>
        <taxon>Lachnospiraceae</taxon>
        <taxon>Muricoprocola</taxon>
    </lineage>
</organism>
<sequence length="178" mass="20235">MGKMTTGLVHIYCGNGKGKTTTGMGLCARAAGYGYKVLIYQFMKNNKTSERKILEAVENITWISGLDQEKFSFQMTEEEKAERRIFYGEQLKKVTKEAAEGHYDVLFLDECIYTIKAGLLDEALLLDFLDHKPEKLEVILTGQGPSEELMKRADYISEICMRKHPFEKGIPARPGIER</sequence>
<dbReference type="EMBL" id="JAOQKE010000003">
    <property type="protein sequence ID" value="MCU6724728.1"/>
    <property type="molecule type" value="Genomic_DNA"/>
</dbReference>
<dbReference type="Proteomes" id="UP001652338">
    <property type="component" value="Unassembled WGS sequence"/>
</dbReference>
<keyword evidence="2" id="KW-1185">Reference proteome</keyword>
<evidence type="ECO:0000313" key="1">
    <source>
        <dbReference type="EMBL" id="MCU6724728.1"/>
    </source>
</evidence>
<name>A0ABT2SKX3_9FIRM</name>
<dbReference type="Pfam" id="PF02572">
    <property type="entry name" value="CobA_CobO_BtuR"/>
    <property type="match status" value="1"/>
</dbReference>
<dbReference type="PANTHER" id="PTHR46638">
    <property type="entry name" value="CORRINOID ADENOSYLTRANSFERASE"/>
    <property type="match status" value="1"/>
</dbReference>
<dbReference type="PANTHER" id="PTHR46638:SF1">
    <property type="entry name" value="CORRINOID ADENOSYLTRANSFERASE"/>
    <property type="match status" value="1"/>
</dbReference>
<protein>
    <submittedName>
        <fullName evidence="1">Cob(I)yrinic acid a,c-diamide adenosyltransferase</fullName>
    </submittedName>
</protein>
<dbReference type="InterPro" id="IPR027417">
    <property type="entry name" value="P-loop_NTPase"/>
</dbReference>
<dbReference type="SUPFAM" id="SSF52540">
    <property type="entry name" value="P-loop containing nucleoside triphosphate hydrolases"/>
    <property type="match status" value="1"/>
</dbReference>
<dbReference type="InterPro" id="IPR003724">
    <property type="entry name" value="CblAdoTrfase_CobA"/>
</dbReference>
<dbReference type="PIRSF" id="PIRSF015617">
    <property type="entry name" value="Adensltrnsf_CobA"/>
    <property type="match status" value="1"/>
</dbReference>
<dbReference type="Gene3D" id="3.40.50.300">
    <property type="entry name" value="P-loop containing nucleotide triphosphate hydrolases"/>
    <property type="match status" value="1"/>
</dbReference>
<accession>A0ABT2SKX3</accession>
<gene>
    <name evidence="1" type="ORF">OCV47_05035</name>
</gene>
<dbReference type="RefSeq" id="WP_256301653.1">
    <property type="nucleotide sequence ID" value="NZ_JAOQKE010000003.1"/>
</dbReference>
<reference evidence="1 2" key="1">
    <citation type="journal article" date="2021" name="ISME Commun">
        <title>Automated analysis of genomic sequences facilitates high-throughput and comprehensive description of bacteria.</title>
        <authorList>
            <person name="Hitch T.C.A."/>
        </authorList>
    </citation>
    <scope>NUCLEOTIDE SEQUENCE [LARGE SCALE GENOMIC DNA]</scope>
    <source>
        <strain evidence="1 2">Sanger_29</strain>
    </source>
</reference>
<proteinExistence type="predicted"/>
<evidence type="ECO:0000313" key="2">
    <source>
        <dbReference type="Proteomes" id="UP001652338"/>
    </source>
</evidence>